<accession>A0ACB8XH03</accession>
<evidence type="ECO:0000313" key="2">
    <source>
        <dbReference type="Proteomes" id="UP001055879"/>
    </source>
</evidence>
<organism evidence="1 2">
    <name type="scientific">Arctium lappa</name>
    <name type="common">Greater burdock</name>
    <name type="synonym">Lappa major</name>
    <dbReference type="NCBI Taxonomy" id="4217"/>
    <lineage>
        <taxon>Eukaryota</taxon>
        <taxon>Viridiplantae</taxon>
        <taxon>Streptophyta</taxon>
        <taxon>Embryophyta</taxon>
        <taxon>Tracheophyta</taxon>
        <taxon>Spermatophyta</taxon>
        <taxon>Magnoliopsida</taxon>
        <taxon>eudicotyledons</taxon>
        <taxon>Gunneridae</taxon>
        <taxon>Pentapetalae</taxon>
        <taxon>asterids</taxon>
        <taxon>campanulids</taxon>
        <taxon>Asterales</taxon>
        <taxon>Asteraceae</taxon>
        <taxon>Carduoideae</taxon>
        <taxon>Cardueae</taxon>
        <taxon>Arctiinae</taxon>
        <taxon>Arctium</taxon>
    </lineage>
</organism>
<protein>
    <submittedName>
        <fullName evidence="1">Uncharacterized protein</fullName>
    </submittedName>
</protein>
<sequence>MFVNSLRRTGARLADLTEEQVKRIEGLRVKIKMEEEKVGRQQVGVADRRMVEVMGGGGGGDEGVVGWVGKSDENGGFCDLIGSSYPV</sequence>
<name>A0ACB8XH03_ARCLA</name>
<dbReference type="Proteomes" id="UP001055879">
    <property type="component" value="Linkage Group LG18"/>
</dbReference>
<reference evidence="1 2" key="2">
    <citation type="journal article" date="2022" name="Mol. Ecol. Resour.">
        <title>The genomes of chicory, endive, great burdock and yacon provide insights into Asteraceae paleo-polyploidization history and plant inulin production.</title>
        <authorList>
            <person name="Fan W."/>
            <person name="Wang S."/>
            <person name="Wang H."/>
            <person name="Wang A."/>
            <person name="Jiang F."/>
            <person name="Liu H."/>
            <person name="Zhao H."/>
            <person name="Xu D."/>
            <person name="Zhang Y."/>
        </authorList>
    </citation>
    <scope>NUCLEOTIDE SEQUENCE [LARGE SCALE GENOMIC DNA]</scope>
    <source>
        <strain evidence="2">cv. Niubang</strain>
    </source>
</reference>
<proteinExistence type="predicted"/>
<dbReference type="EMBL" id="CM042064">
    <property type="protein sequence ID" value="KAI3664915.1"/>
    <property type="molecule type" value="Genomic_DNA"/>
</dbReference>
<keyword evidence="2" id="KW-1185">Reference proteome</keyword>
<comment type="caution">
    <text evidence="1">The sequence shown here is derived from an EMBL/GenBank/DDBJ whole genome shotgun (WGS) entry which is preliminary data.</text>
</comment>
<evidence type="ECO:0000313" key="1">
    <source>
        <dbReference type="EMBL" id="KAI3664915.1"/>
    </source>
</evidence>
<reference evidence="2" key="1">
    <citation type="journal article" date="2022" name="Mol. Ecol. Resour.">
        <title>The genomes of chicory, endive, great burdock and yacon provide insights into Asteraceae palaeo-polyploidization history and plant inulin production.</title>
        <authorList>
            <person name="Fan W."/>
            <person name="Wang S."/>
            <person name="Wang H."/>
            <person name="Wang A."/>
            <person name="Jiang F."/>
            <person name="Liu H."/>
            <person name="Zhao H."/>
            <person name="Xu D."/>
            <person name="Zhang Y."/>
        </authorList>
    </citation>
    <scope>NUCLEOTIDE SEQUENCE [LARGE SCALE GENOMIC DNA]</scope>
    <source>
        <strain evidence="2">cv. Niubang</strain>
    </source>
</reference>
<gene>
    <name evidence="1" type="ORF">L6452_43527</name>
</gene>